<dbReference type="PANTHER" id="PTHR11527">
    <property type="entry name" value="HEAT-SHOCK PROTEIN 20 FAMILY MEMBER"/>
    <property type="match status" value="1"/>
</dbReference>
<accession>A0A238IUI1</accession>
<evidence type="ECO:0000313" key="5">
    <source>
        <dbReference type="Proteomes" id="UP000201838"/>
    </source>
</evidence>
<name>A0A238IUI1_9RHOB</name>
<dbReference type="Gene3D" id="2.60.40.790">
    <property type="match status" value="1"/>
</dbReference>
<dbReference type="InterPro" id="IPR031107">
    <property type="entry name" value="Small_HSP"/>
</dbReference>
<sequence length="160" mass="17763">MAEDQTKPVKKTQPTPFFQSMQREMNQFIDRFRGHPMSSPGDFFEALGAPAFPAIDVVETDDALEITAEIPGVDEDDLDISIANNALVLKGEKSSEHEDKEQDFHLVERRYGSFRRQLPLGFTPEGGAVNATFKNGVLKLKIAKPEGSSEPVQKIKISKS</sequence>
<protein>
    <submittedName>
        <fullName evidence="4">Spore protein SP21</fullName>
    </submittedName>
</protein>
<dbReference type="RefSeq" id="WP_093971981.1">
    <property type="nucleotide sequence ID" value="NZ_FXXQ01000001.1"/>
</dbReference>
<organism evidence="4 5">
    <name type="scientific">Boseongicola aestuarii</name>
    <dbReference type="NCBI Taxonomy" id="1470561"/>
    <lineage>
        <taxon>Bacteria</taxon>
        <taxon>Pseudomonadati</taxon>
        <taxon>Pseudomonadota</taxon>
        <taxon>Alphaproteobacteria</taxon>
        <taxon>Rhodobacterales</taxon>
        <taxon>Paracoccaceae</taxon>
        <taxon>Boseongicola</taxon>
    </lineage>
</organism>
<dbReference type="CDD" id="cd06464">
    <property type="entry name" value="ACD_sHsps-like"/>
    <property type="match status" value="1"/>
</dbReference>
<evidence type="ECO:0000256" key="1">
    <source>
        <dbReference type="PROSITE-ProRule" id="PRU00285"/>
    </source>
</evidence>
<dbReference type="Pfam" id="PF00011">
    <property type="entry name" value="HSP20"/>
    <property type="match status" value="1"/>
</dbReference>
<dbReference type="OrthoDB" id="9808910at2"/>
<comment type="similarity">
    <text evidence="1 2">Belongs to the small heat shock protein (HSP20) family.</text>
</comment>
<evidence type="ECO:0000256" key="2">
    <source>
        <dbReference type="RuleBase" id="RU003616"/>
    </source>
</evidence>
<reference evidence="5" key="1">
    <citation type="submission" date="2017-05" db="EMBL/GenBank/DDBJ databases">
        <authorList>
            <person name="Rodrigo-Torres L."/>
            <person name="Arahal R. D."/>
            <person name="Lucena T."/>
        </authorList>
    </citation>
    <scope>NUCLEOTIDE SEQUENCE [LARGE SCALE GENOMIC DNA]</scope>
    <source>
        <strain evidence="5">CECT 8489</strain>
    </source>
</reference>
<evidence type="ECO:0000313" key="4">
    <source>
        <dbReference type="EMBL" id="SMX21957.1"/>
    </source>
</evidence>
<dbReference type="SUPFAM" id="SSF49764">
    <property type="entry name" value="HSP20-like chaperones"/>
    <property type="match status" value="1"/>
</dbReference>
<dbReference type="AlphaFoldDB" id="A0A238IUI1"/>
<keyword evidence="5" id="KW-1185">Reference proteome</keyword>
<dbReference type="InterPro" id="IPR002068">
    <property type="entry name" value="A-crystallin/Hsp20_dom"/>
</dbReference>
<dbReference type="Proteomes" id="UP000201838">
    <property type="component" value="Unassembled WGS sequence"/>
</dbReference>
<dbReference type="InterPro" id="IPR008978">
    <property type="entry name" value="HSP20-like_chaperone"/>
</dbReference>
<dbReference type="EMBL" id="FXXQ01000001">
    <property type="protein sequence ID" value="SMX21957.1"/>
    <property type="molecule type" value="Genomic_DNA"/>
</dbReference>
<evidence type="ECO:0000259" key="3">
    <source>
        <dbReference type="PROSITE" id="PS01031"/>
    </source>
</evidence>
<dbReference type="PROSITE" id="PS01031">
    <property type="entry name" value="SHSP"/>
    <property type="match status" value="1"/>
</dbReference>
<proteinExistence type="inferred from homology"/>
<gene>
    <name evidence="4" type="primary">hspA_1</name>
    <name evidence="4" type="ORF">BOA8489_00044</name>
</gene>
<feature type="domain" description="SHSP" evidence="3">
    <location>
        <begin position="46"/>
        <end position="160"/>
    </location>
</feature>